<feature type="region of interest" description="Disordered" evidence="1">
    <location>
        <begin position="1"/>
        <end position="20"/>
    </location>
</feature>
<dbReference type="AlphaFoldDB" id="A0A6G1CVC6"/>
<organism evidence="2 3">
    <name type="scientific">Oryza meyeriana var. granulata</name>
    <dbReference type="NCBI Taxonomy" id="110450"/>
    <lineage>
        <taxon>Eukaryota</taxon>
        <taxon>Viridiplantae</taxon>
        <taxon>Streptophyta</taxon>
        <taxon>Embryophyta</taxon>
        <taxon>Tracheophyta</taxon>
        <taxon>Spermatophyta</taxon>
        <taxon>Magnoliopsida</taxon>
        <taxon>Liliopsida</taxon>
        <taxon>Poales</taxon>
        <taxon>Poaceae</taxon>
        <taxon>BOP clade</taxon>
        <taxon>Oryzoideae</taxon>
        <taxon>Oryzeae</taxon>
        <taxon>Oryzinae</taxon>
        <taxon>Oryza</taxon>
        <taxon>Oryza meyeriana</taxon>
    </lineage>
</organism>
<proteinExistence type="predicted"/>
<evidence type="ECO:0000256" key="1">
    <source>
        <dbReference type="SAM" id="MobiDB-lite"/>
    </source>
</evidence>
<gene>
    <name evidence="2" type="ORF">E2562_027900</name>
</gene>
<name>A0A6G1CVC6_9ORYZ</name>
<evidence type="ECO:0000313" key="3">
    <source>
        <dbReference type="Proteomes" id="UP000479710"/>
    </source>
</evidence>
<protein>
    <submittedName>
        <fullName evidence="2">Uncharacterized protein</fullName>
    </submittedName>
</protein>
<evidence type="ECO:0000313" key="2">
    <source>
        <dbReference type="EMBL" id="KAF0903493.1"/>
    </source>
</evidence>
<sequence>MAMRGVFEGSPMATRSDGAGEEWGSSLLRLAHICPRRMRHTQCIGEELTDGVRVQGGNLD</sequence>
<dbReference type="Proteomes" id="UP000479710">
    <property type="component" value="Unassembled WGS sequence"/>
</dbReference>
<comment type="caution">
    <text evidence="2">The sequence shown here is derived from an EMBL/GenBank/DDBJ whole genome shotgun (WGS) entry which is preliminary data.</text>
</comment>
<reference evidence="2 3" key="1">
    <citation type="submission" date="2019-11" db="EMBL/GenBank/DDBJ databases">
        <title>Whole genome sequence of Oryza granulata.</title>
        <authorList>
            <person name="Li W."/>
        </authorList>
    </citation>
    <scope>NUCLEOTIDE SEQUENCE [LARGE SCALE GENOMIC DNA]</scope>
    <source>
        <strain evidence="3">cv. Menghai</strain>
        <tissue evidence="2">Leaf</tissue>
    </source>
</reference>
<dbReference type="EMBL" id="SPHZ02000008">
    <property type="protein sequence ID" value="KAF0903493.1"/>
    <property type="molecule type" value="Genomic_DNA"/>
</dbReference>
<accession>A0A6G1CVC6</accession>
<keyword evidence="3" id="KW-1185">Reference proteome</keyword>